<keyword evidence="1" id="KW-1185">Reference proteome</keyword>
<organism evidence="1 2">
    <name type="scientific">Globodera pallida</name>
    <name type="common">Potato cyst nematode worm</name>
    <name type="synonym">Heterodera pallida</name>
    <dbReference type="NCBI Taxonomy" id="36090"/>
    <lineage>
        <taxon>Eukaryota</taxon>
        <taxon>Metazoa</taxon>
        <taxon>Ecdysozoa</taxon>
        <taxon>Nematoda</taxon>
        <taxon>Chromadorea</taxon>
        <taxon>Rhabditida</taxon>
        <taxon>Tylenchina</taxon>
        <taxon>Tylenchomorpha</taxon>
        <taxon>Tylenchoidea</taxon>
        <taxon>Heteroderidae</taxon>
        <taxon>Heteroderinae</taxon>
        <taxon>Globodera</taxon>
    </lineage>
</organism>
<reference evidence="1" key="1">
    <citation type="submission" date="2013-12" db="EMBL/GenBank/DDBJ databases">
        <authorList>
            <person name="Aslett M."/>
        </authorList>
    </citation>
    <scope>NUCLEOTIDE SEQUENCE [LARGE SCALE GENOMIC DNA]</scope>
    <source>
        <strain evidence="1">Lindley</strain>
    </source>
</reference>
<accession>A0A183C679</accession>
<reference evidence="2" key="3">
    <citation type="submission" date="2016-06" db="UniProtKB">
        <authorList>
            <consortium name="WormBaseParasite"/>
        </authorList>
    </citation>
    <scope>IDENTIFICATION</scope>
</reference>
<protein>
    <submittedName>
        <fullName evidence="2">DUF5869 domain-containing protein</fullName>
    </submittedName>
</protein>
<name>A0A183C679_GLOPA</name>
<sequence length="79" mass="9331">MLTNNWTGERLTFRRFNEDNWLLVRCPIGREEDKWTNWEKEAIELDWNSQCNRIEINFQDSDVGDGMVGANEGPSEPKK</sequence>
<dbReference type="AlphaFoldDB" id="A0A183C679"/>
<dbReference type="WBParaSite" id="GPLIN_000837400">
    <property type="protein sequence ID" value="GPLIN_000837400"/>
    <property type="gene ID" value="GPLIN_000837400"/>
</dbReference>
<evidence type="ECO:0000313" key="1">
    <source>
        <dbReference type="Proteomes" id="UP000050741"/>
    </source>
</evidence>
<dbReference type="Proteomes" id="UP000050741">
    <property type="component" value="Unassembled WGS sequence"/>
</dbReference>
<evidence type="ECO:0000313" key="2">
    <source>
        <dbReference type="WBParaSite" id="GPLIN_000837400"/>
    </source>
</evidence>
<reference evidence="1" key="2">
    <citation type="submission" date="2014-05" db="EMBL/GenBank/DDBJ databases">
        <title>The genome and life-stage specific transcriptomes of Globodera pallida elucidate key aspects of plant parasitism by a cyst nematode.</title>
        <authorList>
            <person name="Cotton J.A."/>
            <person name="Lilley C.J."/>
            <person name="Jones L.M."/>
            <person name="Kikuchi T."/>
            <person name="Reid A.J."/>
            <person name="Thorpe P."/>
            <person name="Tsai I.J."/>
            <person name="Beasley H."/>
            <person name="Blok V."/>
            <person name="Cock P.J.A."/>
            <person name="Van den Akker S.E."/>
            <person name="Holroyd N."/>
            <person name="Hunt M."/>
            <person name="Mantelin S."/>
            <person name="Naghra H."/>
            <person name="Pain A."/>
            <person name="Palomares-Rius J.E."/>
            <person name="Zarowiecki M."/>
            <person name="Berriman M."/>
            <person name="Jones J.T."/>
            <person name="Urwin P.E."/>
        </authorList>
    </citation>
    <scope>NUCLEOTIDE SEQUENCE [LARGE SCALE GENOMIC DNA]</scope>
    <source>
        <strain evidence="1">Lindley</strain>
    </source>
</reference>
<proteinExistence type="predicted"/>